<accession>A0A7H8R8N8</accession>
<organism evidence="2 3">
    <name type="scientific">Talaromyces rugulosus</name>
    <name type="common">Penicillium rugulosum</name>
    <dbReference type="NCBI Taxonomy" id="121627"/>
    <lineage>
        <taxon>Eukaryota</taxon>
        <taxon>Fungi</taxon>
        <taxon>Dikarya</taxon>
        <taxon>Ascomycota</taxon>
        <taxon>Pezizomycotina</taxon>
        <taxon>Eurotiomycetes</taxon>
        <taxon>Eurotiomycetidae</taxon>
        <taxon>Eurotiales</taxon>
        <taxon>Trichocomaceae</taxon>
        <taxon>Talaromyces</taxon>
        <taxon>Talaromyces sect. Islandici</taxon>
    </lineage>
</organism>
<dbReference type="GeneID" id="55997396"/>
<dbReference type="KEGG" id="trg:TRUGW13939_09915"/>
<evidence type="ECO:0000313" key="3">
    <source>
        <dbReference type="Proteomes" id="UP000509510"/>
    </source>
</evidence>
<reference evidence="3" key="1">
    <citation type="submission" date="2020-06" db="EMBL/GenBank/DDBJ databases">
        <title>A chromosome-scale genome assembly of Talaromyces rugulosus W13939.</title>
        <authorList>
            <person name="Wang B."/>
            <person name="Guo L."/>
            <person name="Ye K."/>
            <person name="Wang L."/>
        </authorList>
    </citation>
    <scope>NUCLEOTIDE SEQUENCE [LARGE SCALE GENOMIC DNA]</scope>
    <source>
        <strain evidence="3">W13939</strain>
    </source>
</reference>
<dbReference type="Proteomes" id="UP000509510">
    <property type="component" value="Chromosome V"/>
</dbReference>
<protein>
    <submittedName>
        <fullName evidence="2">Uncharacterized protein</fullName>
    </submittedName>
</protein>
<dbReference type="AlphaFoldDB" id="A0A7H8R8N8"/>
<keyword evidence="3" id="KW-1185">Reference proteome</keyword>
<feature type="region of interest" description="Disordered" evidence="1">
    <location>
        <begin position="27"/>
        <end position="46"/>
    </location>
</feature>
<gene>
    <name evidence="2" type="ORF">TRUGW13939_09915</name>
</gene>
<proteinExistence type="predicted"/>
<evidence type="ECO:0000313" key="2">
    <source>
        <dbReference type="EMBL" id="QKX62752.1"/>
    </source>
</evidence>
<sequence>MRSSNDMRKLGRSWKYQARKELQAAFPESRVSASNGHVTRASREEEEGLEEIRQLMSAFGAQHNPTPRLLTLNMPITDDTAQASEAPLEQILQFMDERSELVEMLMPDGEVDDLEVDDWEDLPEPLVDFVQRQDGLKRNREPITSREEFEVAYSLLTKGQDGPKILDITAYYIGAFCLRRVNRQV</sequence>
<name>A0A7H8R8N8_TALRU</name>
<dbReference type="EMBL" id="CP055902">
    <property type="protein sequence ID" value="QKX62752.1"/>
    <property type="molecule type" value="Genomic_DNA"/>
</dbReference>
<dbReference type="RefSeq" id="XP_035348926.1">
    <property type="nucleotide sequence ID" value="XM_035493033.1"/>
</dbReference>
<evidence type="ECO:0000256" key="1">
    <source>
        <dbReference type="SAM" id="MobiDB-lite"/>
    </source>
</evidence>